<feature type="transmembrane region" description="Helical" evidence="6">
    <location>
        <begin position="45"/>
        <end position="66"/>
    </location>
</feature>
<feature type="transmembrane region" description="Helical" evidence="6">
    <location>
        <begin position="6"/>
        <end position="24"/>
    </location>
</feature>
<organism evidence="7 8">
    <name type="scientific">Coxiella burnetii (strain Dugway 5J108-111)</name>
    <dbReference type="NCBI Taxonomy" id="434922"/>
    <lineage>
        <taxon>Bacteria</taxon>
        <taxon>Pseudomonadati</taxon>
        <taxon>Pseudomonadota</taxon>
        <taxon>Gammaproteobacteria</taxon>
        <taxon>Legionellales</taxon>
        <taxon>Coxiellaceae</taxon>
        <taxon>Coxiella</taxon>
    </lineage>
</organism>
<feature type="transmembrane region" description="Helical" evidence="6">
    <location>
        <begin position="106"/>
        <end position="129"/>
    </location>
</feature>
<evidence type="ECO:0000313" key="8">
    <source>
        <dbReference type="Proteomes" id="UP000008555"/>
    </source>
</evidence>
<dbReference type="KEGG" id="cbd:CBUD_0183"/>
<gene>
    <name evidence="7" type="primary">atpI</name>
    <name evidence="7" type="ordered locus">CBUD_0183</name>
</gene>
<evidence type="ECO:0000256" key="2">
    <source>
        <dbReference type="ARBA" id="ARBA00022475"/>
    </source>
</evidence>
<name>A9KBG4_COXBN</name>
<keyword evidence="5 6" id="KW-0472">Membrane</keyword>
<dbReference type="HOGENOM" id="CLU_121415_3_2_6"/>
<feature type="transmembrane region" description="Helical" evidence="6">
    <location>
        <begin position="72"/>
        <end position="94"/>
    </location>
</feature>
<dbReference type="InterPro" id="IPR005598">
    <property type="entry name" value="ATP_synth_I"/>
</dbReference>
<evidence type="ECO:0000256" key="4">
    <source>
        <dbReference type="ARBA" id="ARBA00022989"/>
    </source>
</evidence>
<evidence type="ECO:0000256" key="1">
    <source>
        <dbReference type="ARBA" id="ARBA00004651"/>
    </source>
</evidence>
<dbReference type="RefSeq" id="WP_011996450.1">
    <property type="nucleotide sequence ID" value="NC_009727.1"/>
</dbReference>
<protein>
    <submittedName>
        <fullName evidence="7">ATP synthase protein I</fullName>
    </submittedName>
</protein>
<dbReference type="Proteomes" id="UP000008555">
    <property type="component" value="Chromosome"/>
</dbReference>
<keyword evidence="3 6" id="KW-0812">Transmembrane</keyword>
<evidence type="ECO:0000256" key="6">
    <source>
        <dbReference type="SAM" id="Phobius"/>
    </source>
</evidence>
<keyword evidence="2" id="KW-1003">Cell membrane</keyword>
<reference evidence="7 8" key="1">
    <citation type="journal article" date="2009" name="Infect. Immun.">
        <title>Comparative genomics reveal extensive transposon-mediated genomic plasticity and diversity among potential effector proteins within the genus Coxiella.</title>
        <authorList>
            <person name="Beare P.A."/>
            <person name="Unsworth N."/>
            <person name="Andoh M."/>
            <person name="Voth D.E."/>
            <person name="Omsland A."/>
            <person name="Gilk S.D."/>
            <person name="Williams K.P."/>
            <person name="Sobral B.W."/>
            <person name="Kupko J.J.III."/>
            <person name="Porcella S.F."/>
            <person name="Samuel J.E."/>
            <person name="Heinzen R.A."/>
        </authorList>
    </citation>
    <scope>NUCLEOTIDE SEQUENCE [LARGE SCALE GENOMIC DNA]</scope>
    <source>
        <strain evidence="7 8">Dugway 5J108-111</strain>
    </source>
</reference>
<keyword evidence="4 6" id="KW-1133">Transmembrane helix</keyword>
<dbReference type="AlphaFoldDB" id="A9KBG4"/>
<evidence type="ECO:0000256" key="5">
    <source>
        <dbReference type="ARBA" id="ARBA00023136"/>
    </source>
</evidence>
<dbReference type="GO" id="GO:0005886">
    <property type="term" value="C:plasma membrane"/>
    <property type="evidence" value="ECO:0007669"/>
    <property type="project" value="UniProtKB-SubCell"/>
</dbReference>
<dbReference type="Pfam" id="PF03899">
    <property type="entry name" value="ATP-synt_I"/>
    <property type="match status" value="1"/>
</dbReference>
<dbReference type="EMBL" id="CP000733">
    <property type="protein sequence ID" value="ABS78069.2"/>
    <property type="molecule type" value="Genomic_DNA"/>
</dbReference>
<comment type="subcellular location">
    <subcellularLocation>
        <location evidence="1">Cell membrane</location>
        <topology evidence="1">Multi-pass membrane protein</topology>
    </subcellularLocation>
</comment>
<proteinExistence type="predicted"/>
<evidence type="ECO:0000256" key="3">
    <source>
        <dbReference type="ARBA" id="ARBA00022692"/>
    </source>
</evidence>
<sequence>MITDMTLPPPLKIYILAKIVTVFRRRGFVRQKSSGDSATRYARGIAYRFVGLQALVVIIIAAGWWISGATEVFSALLGGAACVIPSFYFARRLFATTSPRAVKRILVAFYLGELVKLALSAGLVVLIVLFIPVAIVPFIVGFVGAQFGFWLAPLLIKLDRV</sequence>
<evidence type="ECO:0000313" key="7">
    <source>
        <dbReference type="EMBL" id="ABS78069.2"/>
    </source>
</evidence>
<accession>A9KBG4</accession>
<feature type="transmembrane region" description="Helical" evidence="6">
    <location>
        <begin position="135"/>
        <end position="156"/>
    </location>
</feature>